<comment type="similarity">
    <text evidence="2">Belongs to the CorA metal ion transporter (MIT) (TC 1.A.35) family.</text>
</comment>
<proteinExistence type="inferred from homology"/>
<keyword evidence="4 7" id="KW-1133">Transmembrane helix</keyword>
<feature type="transmembrane region" description="Helical" evidence="7">
    <location>
        <begin position="358"/>
        <end position="381"/>
    </location>
</feature>
<evidence type="ECO:0000256" key="7">
    <source>
        <dbReference type="SAM" id="Phobius"/>
    </source>
</evidence>
<dbReference type="AlphaFoldDB" id="A0AAV9VBP8"/>
<dbReference type="SUPFAM" id="SSF144083">
    <property type="entry name" value="Magnesium transport protein CorA, transmembrane region"/>
    <property type="match status" value="1"/>
</dbReference>
<evidence type="ECO:0000256" key="5">
    <source>
        <dbReference type="ARBA" id="ARBA00023136"/>
    </source>
</evidence>
<dbReference type="PANTHER" id="PTHR21535:SF94">
    <property type="entry name" value="CORA FAMILY METAL ION TRANSPORTER (EUROFUNG)"/>
    <property type="match status" value="1"/>
</dbReference>
<sequence>MGTSGAEESKVQFSQPATRSKAEKSHRTDHRIDFADLEHTAGKRTPRSTRFEAFTRSNSVVSEAIFKNSKEDPGLFSFFSAKSGESVSITGIKDLILPDGSLSGLFDNGSTRGAWWLDVLNPTEEEVDALVKAFFIHPLTEEDIKMPVARERIELFKHYYYACYHSFYRSGKAGDLKSFNVHVIVFREGTLSLAFCKRSRHAANVRTRMTRLKNFVTFTSDWISYAILDDIIDSFALLMNEIDKETNAIEDDVSIRGANDSDALLMQIHNCRQKVMSITRLLNGKASIVKSLTNFCGRDGPAAPHDDIRPYLSDIQDHIVTMISNLHHFDEILIRSRSCHLAQVSAEMFRAKNQIFQTISKCSTVAVIFVALYLICGLWGMNVPVPGQTSEGLGWWLGISGVVMAGTLVSVIMARRKKLI</sequence>
<feature type="transmembrane region" description="Helical" evidence="7">
    <location>
        <begin position="393"/>
        <end position="414"/>
    </location>
</feature>
<evidence type="ECO:0000256" key="1">
    <source>
        <dbReference type="ARBA" id="ARBA00004141"/>
    </source>
</evidence>
<dbReference type="InterPro" id="IPR045863">
    <property type="entry name" value="CorA_TM1_TM2"/>
</dbReference>
<comment type="caution">
    <text evidence="8">The sequence shown here is derived from an EMBL/GenBank/DDBJ whole genome shotgun (WGS) entry which is preliminary data.</text>
</comment>
<dbReference type="SUPFAM" id="SSF143865">
    <property type="entry name" value="CorA soluble domain-like"/>
    <property type="match status" value="1"/>
</dbReference>
<dbReference type="Pfam" id="PF01544">
    <property type="entry name" value="CorA"/>
    <property type="match status" value="1"/>
</dbReference>
<gene>
    <name evidence="8" type="primary">ALR1_1</name>
    <name evidence="8" type="ORF">TWF696_000575</name>
</gene>
<evidence type="ECO:0000313" key="9">
    <source>
        <dbReference type="Proteomes" id="UP001375240"/>
    </source>
</evidence>
<dbReference type="CDD" id="cd12829">
    <property type="entry name" value="Alr1p-like"/>
    <property type="match status" value="1"/>
</dbReference>
<feature type="region of interest" description="Disordered" evidence="6">
    <location>
        <begin position="1"/>
        <end position="30"/>
    </location>
</feature>
<accession>A0AAV9VBP8</accession>
<dbReference type="GO" id="GO:0015095">
    <property type="term" value="F:magnesium ion transmembrane transporter activity"/>
    <property type="evidence" value="ECO:0007669"/>
    <property type="project" value="InterPro"/>
</dbReference>
<dbReference type="InterPro" id="IPR002523">
    <property type="entry name" value="MgTranspt_CorA/ZnTranspt_ZntB"/>
</dbReference>
<evidence type="ECO:0000256" key="4">
    <source>
        <dbReference type="ARBA" id="ARBA00022989"/>
    </source>
</evidence>
<keyword evidence="5 7" id="KW-0472">Membrane</keyword>
<keyword evidence="3 7" id="KW-0812">Transmembrane</keyword>
<comment type="subcellular location">
    <subcellularLocation>
        <location evidence="1">Membrane</location>
        <topology evidence="1">Multi-pass membrane protein</topology>
    </subcellularLocation>
</comment>
<evidence type="ECO:0000256" key="6">
    <source>
        <dbReference type="SAM" id="MobiDB-lite"/>
    </source>
</evidence>
<dbReference type="GO" id="GO:0010961">
    <property type="term" value="P:intracellular magnesium ion homeostasis"/>
    <property type="evidence" value="ECO:0007669"/>
    <property type="project" value="TreeGrafter"/>
</dbReference>
<evidence type="ECO:0000313" key="8">
    <source>
        <dbReference type="EMBL" id="KAK6359415.1"/>
    </source>
</evidence>
<dbReference type="Proteomes" id="UP001375240">
    <property type="component" value="Unassembled WGS sequence"/>
</dbReference>
<evidence type="ECO:0000256" key="2">
    <source>
        <dbReference type="ARBA" id="ARBA00009765"/>
    </source>
</evidence>
<reference evidence="8 9" key="1">
    <citation type="submission" date="2019-10" db="EMBL/GenBank/DDBJ databases">
        <authorList>
            <person name="Palmer J.M."/>
        </authorList>
    </citation>
    <scope>NUCLEOTIDE SEQUENCE [LARGE SCALE GENOMIC DNA]</scope>
    <source>
        <strain evidence="8 9">TWF696</strain>
    </source>
</reference>
<dbReference type="InterPro" id="IPR045861">
    <property type="entry name" value="CorA_cytoplasmic_dom"/>
</dbReference>
<feature type="compositionally biased region" description="Basic and acidic residues" evidence="6">
    <location>
        <begin position="20"/>
        <end position="30"/>
    </location>
</feature>
<dbReference type="EMBL" id="JAVHNQ010000001">
    <property type="protein sequence ID" value="KAK6359415.1"/>
    <property type="molecule type" value="Genomic_DNA"/>
</dbReference>
<keyword evidence="9" id="KW-1185">Reference proteome</keyword>
<protein>
    <submittedName>
        <fullName evidence="8">Mg(2+) transporter</fullName>
    </submittedName>
</protein>
<name>A0AAV9VBP8_9PEZI</name>
<dbReference type="PANTHER" id="PTHR21535">
    <property type="entry name" value="MAGNESIUM AND COBALT TRANSPORT PROTEIN/MITOCHONDRIAL IMPORT INNER MEMBRANE TRANSLOCASE SUBUNIT TIM8"/>
    <property type="match status" value="1"/>
</dbReference>
<dbReference type="InterPro" id="IPR044089">
    <property type="entry name" value="Alr1-like"/>
</dbReference>
<dbReference type="Gene3D" id="3.30.460.20">
    <property type="entry name" value="CorA soluble domain-like"/>
    <property type="match status" value="1"/>
</dbReference>
<organism evidence="8 9">
    <name type="scientific">Orbilia brochopaga</name>
    <dbReference type="NCBI Taxonomy" id="3140254"/>
    <lineage>
        <taxon>Eukaryota</taxon>
        <taxon>Fungi</taxon>
        <taxon>Dikarya</taxon>
        <taxon>Ascomycota</taxon>
        <taxon>Pezizomycotina</taxon>
        <taxon>Orbiliomycetes</taxon>
        <taxon>Orbiliales</taxon>
        <taxon>Orbiliaceae</taxon>
        <taxon>Orbilia</taxon>
    </lineage>
</organism>
<evidence type="ECO:0000256" key="3">
    <source>
        <dbReference type="ARBA" id="ARBA00022692"/>
    </source>
</evidence>
<dbReference type="GO" id="GO:0005886">
    <property type="term" value="C:plasma membrane"/>
    <property type="evidence" value="ECO:0007669"/>
    <property type="project" value="TreeGrafter"/>
</dbReference>
<dbReference type="Gene3D" id="1.20.58.340">
    <property type="entry name" value="Magnesium transport protein CorA, transmembrane region"/>
    <property type="match status" value="2"/>
</dbReference>